<evidence type="ECO:0008006" key="4">
    <source>
        <dbReference type="Google" id="ProtNLM"/>
    </source>
</evidence>
<protein>
    <recommendedName>
        <fullName evidence="4">Secreted protein</fullName>
    </recommendedName>
</protein>
<name>A0ABY3WPY0_9ACTN</name>
<reference evidence="2 3" key="1">
    <citation type="submission" date="2021-03" db="EMBL/GenBank/DDBJ databases">
        <title>Complete genome of Streptomyces formicae strain 1H-GS9 (DSM 100524).</title>
        <authorList>
            <person name="Atanasov K.E."/>
            <person name="Altabella T."/>
            <person name="Ferrer A."/>
        </authorList>
    </citation>
    <scope>NUCLEOTIDE SEQUENCE [LARGE SCALE GENOMIC DNA]</scope>
    <source>
        <strain evidence="2 3">1H-GS9</strain>
    </source>
</reference>
<gene>
    <name evidence="2" type="ORF">J4032_27295</name>
</gene>
<keyword evidence="3" id="KW-1185">Reference proteome</keyword>
<feature type="compositionally biased region" description="Basic residues" evidence="1">
    <location>
        <begin position="72"/>
        <end position="86"/>
    </location>
</feature>
<feature type="region of interest" description="Disordered" evidence="1">
    <location>
        <begin position="48"/>
        <end position="86"/>
    </location>
</feature>
<dbReference type="EMBL" id="CP071872">
    <property type="protein sequence ID" value="UNM14672.1"/>
    <property type="molecule type" value="Genomic_DNA"/>
</dbReference>
<evidence type="ECO:0000313" key="3">
    <source>
        <dbReference type="Proteomes" id="UP000828924"/>
    </source>
</evidence>
<evidence type="ECO:0000313" key="2">
    <source>
        <dbReference type="EMBL" id="UNM14672.1"/>
    </source>
</evidence>
<proteinExistence type="predicted"/>
<evidence type="ECO:0000256" key="1">
    <source>
        <dbReference type="SAM" id="MobiDB-lite"/>
    </source>
</evidence>
<sequence>MAKVAAWITAQALVAVLLGDHEIVKAASHEAVRSGQQMAPAPAQRLALAGGDERHGVGSHGEGPGVGDSRRLGRRARRPLGRRTLP</sequence>
<dbReference type="Proteomes" id="UP000828924">
    <property type="component" value="Chromosome"/>
</dbReference>
<accession>A0ABY3WPY0</accession>
<organism evidence="2 3">
    <name type="scientific">Streptomyces formicae</name>
    <dbReference type="NCBI Taxonomy" id="1616117"/>
    <lineage>
        <taxon>Bacteria</taxon>
        <taxon>Bacillati</taxon>
        <taxon>Actinomycetota</taxon>
        <taxon>Actinomycetes</taxon>
        <taxon>Kitasatosporales</taxon>
        <taxon>Streptomycetaceae</taxon>
        <taxon>Streptomyces</taxon>
    </lineage>
</organism>